<dbReference type="InterPro" id="IPR000713">
    <property type="entry name" value="Mur_ligase_N"/>
</dbReference>
<organism evidence="4 5">
    <name type="scientific">Veillonella dispar DORA_11</name>
    <dbReference type="NCBI Taxonomy" id="1403949"/>
    <lineage>
        <taxon>Bacteria</taxon>
        <taxon>Bacillati</taxon>
        <taxon>Bacillota</taxon>
        <taxon>Negativicutes</taxon>
        <taxon>Veillonellales</taxon>
        <taxon>Veillonellaceae</taxon>
        <taxon>Veillonella</taxon>
    </lineage>
</organism>
<reference evidence="4 5" key="1">
    <citation type="submission" date="2013-12" db="EMBL/GenBank/DDBJ databases">
        <title>A Varibaculum cambriense genome reconstructed from a premature infant gut community with otherwise low bacterial novelty that shifts toward anaerobic metabolism during the third week of life.</title>
        <authorList>
            <person name="Brown C.T."/>
            <person name="Sharon I."/>
            <person name="Thomas B.C."/>
            <person name="Castelle C.J."/>
            <person name="Morowitz M.J."/>
            <person name="Banfield J.F."/>
        </authorList>
    </citation>
    <scope>NUCLEOTIDE SEQUENCE [LARGE SCALE GENOMIC DNA]</scope>
    <source>
        <strain evidence="5">DORA_11</strain>
    </source>
</reference>
<evidence type="ECO:0000313" key="5">
    <source>
        <dbReference type="Proteomes" id="UP000018855"/>
    </source>
</evidence>
<feature type="non-terminal residue" evidence="4">
    <location>
        <position position="127"/>
    </location>
</feature>
<feature type="domain" description="Mur ligase N-terminal catalytic" evidence="2">
    <location>
        <begin position="27"/>
        <end position="79"/>
    </location>
</feature>
<dbReference type="EMBL" id="AZMJ01000287">
    <property type="protein sequence ID" value="ETJ00341.1"/>
    <property type="molecule type" value="Genomic_DNA"/>
</dbReference>
<dbReference type="InterPro" id="IPR036565">
    <property type="entry name" value="Mur-like_cat_sf"/>
</dbReference>
<dbReference type="AlphaFoldDB" id="W1V3W5"/>
<dbReference type="SUPFAM" id="SSF53623">
    <property type="entry name" value="MurD-like peptide ligases, catalytic domain"/>
    <property type="match status" value="1"/>
</dbReference>
<dbReference type="SUPFAM" id="SSF63418">
    <property type="entry name" value="MurE/MurF N-terminal domain"/>
    <property type="match status" value="1"/>
</dbReference>
<dbReference type="Pfam" id="PF08245">
    <property type="entry name" value="Mur_ligase_M"/>
    <property type="match status" value="1"/>
</dbReference>
<sequence length="127" mass="13611">MKHLQDIVKILHAPHVEGNTAVEILDVTADSRAVKAGSLFIALDGATVDGHDYVNKAVEAGAVAVLVSKPVEISSDVCVITVEDTRAAMMSCVPYFFDYPANSMRMIGVTGTNGKTTTTHMIRHILK</sequence>
<evidence type="ECO:0000259" key="2">
    <source>
        <dbReference type="Pfam" id="PF01225"/>
    </source>
</evidence>
<evidence type="ECO:0000259" key="3">
    <source>
        <dbReference type="Pfam" id="PF08245"/>
    </source>
</evidence>
<gene>
    <name evidence="4" type="ORF">Q619_VDC00287G0002</name>
</gene>
<dbReference type="GO" id="GO:0005524">
    <property type="term" value="F:ATP binding"/>
    <property type="evidence" value="ECO:0007669"/>
    <property type="project" value="InterPro"/>
</dbReference>
<dbReference type="Gene3D" id="3.40.1390.10">
    <property type="entry name" value="MurE/MurF, N-terminal domain"/>
    <property type="match status" value="1"/>
</dbReference>
<accession>W1V3W5</accession>
<protein>
    <submittedName>
        <fullName evidence="4">UDP-N-acetylmuramoylalanyl-D-glutamyl-2, 6-diaminopimelate ligase</fullName>
    </submittedName>
</protein>
<comment type="caution">
    <text evidence="4">The sequence shown here is derived from an EMBL/GenBank/DDBJ whole genome shotgun (WGS) entry which is preliminary data.</text>
</comment>
<keyword evidence="4" id="KW-0436">Ligase</keyword>
<dbReference type="Proteomes" id="UP000018855">
    <property type="component" value="Unassembled WGS sequence"/>
</dbReference>
<comment type="pathway">
    <text evidence="1">Cell wall biogenesis; peptidoglycan biosynthesis.</text>
</comment>
<dbReference type="Pfam" id="PF01225">
    <property type="entry name" value="Mur_ligase"/>
    <property type="match status" value="1"/>
</dbReference>
<dbReference type="InterPro" id="IPR013221">
    <property type="entry name" value="Mur_ligase_cen"/>
</dbReference>
<proteinExistence type="predicted"/>
<dbReference type="PANTHER" id="PTHR23135">
    <property type="entry name" value="MUR LIGASE FAMILY MEMBER"/>
    <property type="match status" value="1"/>
</dbReference>
<dbReference type="Gene3D" id="3.40.1190.10">
    <property type="entry name" value="Mur-like, catalytic domain"/>
    <property type="match status" value="1"/>
</dbReference>
<name>W1V3W5_9FIRM</name>
<evidence type="ECO:0000256" key="1">
    <source>
        <dbReference type="ARBA" id="ARBA00004752"/>
    </source>
</evidence>
<dbReference type="InterPro" id="IPR035911">
    <property type="entry name" value="MurE/MurF_N"/>
</dbReference>
<dbReference type="GO" id="GO:0016881">
    <property type="term" value="F:acid-amino acid ligase activity"/>
    <property type="evidence" value="ECO:0007669"/>
    <property type="project" value="InterPro"/>
</dbReference>
<feature type="domain" description="Mur ligase central" evidence="3">
    <location>
        <begin position="109"/>
        <end position="127"/>
    </location>
</feature>
<dbReference type="PANTHER" id="PTHR23135:SF4">
    <property type="entry name" value="UDP-N-ACETYLMURAMOYL-L-ALANYL-D-GLUTAMATE--2,6-DIAMINOPIMELATE LIGASE MURE HOMOLOG, CHLOROPLASTIC"/>
    <property type="match status" value="1"/>
</dbReference>
<evidence type="ECO:0000313" key="4">
    <source>
        <dbReference type="EMBL" id="ETJ00341.1"/>
    </source>
</evidence>